<dbReference type="Gene3D" id="4.10.60.10">
    <property type="entry name" value="Zinc finger, CCHC-type"/>
    <property type="match status" value="1"/>
</dbReference>
<gene>
    <name evidence="3" type="ORF">BRADI_2g35267v3</name>
</gene>
<dbReference type="ExpressionAtlas" id="A0A2K2DBX4">
    <property type="expression patterns" value="baseline and differential"/>
</dbReference>
<dbReference type="Gramene" id="PNT71769">
    <property type="protein sequence ID" value="PNT71769"/>
    <property type="gene ID" value="BRADI_2g35267v3"/>
</dbReference>
<dbReference type="EMBL" id="CM000881">
    <property type="protein sequence ID" value="PNT71769.1"/>
    <property type="molecule type" value="Genomic_DNA"/>
</dbReference>
<dbReference type="SUPFAM" id="SSF57756">
    <property type="entry name" value="Retrovirus zinc finger-like domains"/>
    <property type="match status" value="1"/>
</dbReference>
<feature type="region of interest" description="Disordered" evidence="1">
    <location>
        <begin position="32"/>
        <end position="51"/>
    </location>
</feature>
<evidence type="ECO:0000259" key="2">
    <source>
        <dbReference type="SMART" id="SM00343"/>
    </source>
</evidence>
<proteinExistence type="predicted"/>
<evidence type="ECO:0000313" key="3">
    <source>
        <dbReference type="EMBL" id="PNT71769.1"/>
    </source>
</evidence>
<dbReference type="InterPro" id="IPR001878">
    <property type="entry name" value="Znf_CCHC"/>
</dbReference>
<keyword evidence="5" id="KW-1185">Reference proteome</keyword>
<dbReference type="PANTHER" id="PTHR33087:SF31">
    <property type="entry name" value="OS06G0482850 PROTEIN"/>
    <property type="match status" value="1"/>
</dbReference>
<dbReference type="GO" id="GO:0008270">
    <property type="term" value="F:zinc ion binding"/>
    <property type="evidence" value="ECO:0007669"/>
    <property type="project" value="InterPro"/>
</dbReference>
<name>A0A2K2DBX4_BRADI</name>
<dbReference type="EnsemblPlants" id="PNT71769">
    <property type="protein sequence ID" value="PNT71769"/>
    <property type="gene ID" value="BRADI_2g35267v3"/>
</dbReference>
<sequence>MAGRCFNCLKEDHVAALCRNPSRCRGCLKEGHMARNSRVSRSPPPAPSTRLVAATVRRPSPPRAVAALPPAVVAPALAHAVGKGVNLAPNPAVPCVMRALSPSAPVVPVVEPTVEVARPVGAPERRPRLERYIIPRSAAVDEAKASCRLVVHVVGGRGTVAASTVSALIVRACPLASGCFTFHWFLPANFLCVCSNSSACGALLGAGVIQGSGFSLSFNRWNRQLGASLRPFRYMVHVEMARVPAHVWVTGTADYILGQPCWVERIGTETASRADMGRFSVIAWTDNPERIARELLVGIPEPTAPYDTSEDNLRVPREAMVPVVVSMLDYAVVVHLLRVADMEAFMDVSSDGGSTSGDSMKGICRPLGTTISITVWPDTRMI</sequence>
<dbReference type="InParanoid" id="A0A2K2DBX4"/>
<feature type="domain" description="CCHC-type" evidence="2">
    <location>
        <begin position="4"/>
        <end position="20"/>
    </location>
</feature>
<evidence type="ECO:0000313" key="5">
    <source>
        <dbReference type="Proteomes" id="UP000008810"/>
    </source>
</evidence>
<dbReference type="InterPro" id="IPR036875">
    <property type="entry name" value="Znf_CCHC_sf"/>
</dbReference>
<accession>A0A2K2DBX4</accession>
<feature type="domain" description="CCHC-type" evidence="2">
    <location>
        <begin position="23"/>
        <end position="39"/>
    </location>
</feature>
<dbReference type="SMART" id="SM00343">
    <property type="entry name" value="ZnF_C2HC"/>
    <property type="match status" value="2"/>
</dbReference>
<dbReference type="AlphaFoldDB" id="A0A2K2DBX4"/>
<dbReference type="OrthoDB" id="696323at2759"/>
<dbReference type="FunCoup" id="A0A2K2DBX4">
    <property type="interactions" value="244"/>
</dbReference>
<reference evidence="3 4" key="1">
    <citation type="journal article" date="2010" name="Nature">
        <title>Genome sequencing and analysis of the model grass Brachypodium distachyon.</title>
        <authorList>
            <consortium name="International Brachypodium Initiative"/>
        </authorList>
    </citation>
    <scope>NUCLEOTIDE SEQUENCE [LARGE SCALE GENOMIC DNA]</scope>
    <source>
        <strain evidence="3 4">Bd21</strain>
    </source>
</reference>
<organism evidence="3">
    <name type="scientific">Brachypodium distachyon</name>
    <name type="common">Purple false brome</name>
    <name type="synonym">Trachynia distachya</name>
    <dbReference type="NCBI Taxonomy" id="15368"/>
    <lineage>
        <taxon>Eukaryota</taxon>
        <taxon>Viridiplantae</taxon>
        <taxon>Streptophyta</taxon>
        <taxon>Embryophyta</taxon>
        <taxon>Tracheophyta</taxon>
        <taxon>Spermatophyta</taxon>
        <taxon>Magnoliopsida</taxon>
        <taxon>Liliopsida</taxon>
        <taxon>Poales</taxon>
        <taxon>Poaceae</taxon>
        <taxon>BOP clade</taxon>
        <taxon>Pooideae</taxon>
        <taxon>Stipodae</taxon>
        <taxon>Brachypodieae</taxon>
        <taxon>Brachypodium</taxon>
    </lineage>
</organism>
<evidence type="ECO:0000256" key="1">
    <source>
        <dbReference type="SAM" id="MobiDB-lite"/>
    </source>
</evidence>
<evidence type="ECO:0000313" key="4">
    <source>
        <dbReference type="EnsemblPlants" id="PNT71769"/>
    </source>
</evidence>
<dbReference type="PANTHER" id="PTHR33087">
    <property type="entry name" value="OS07G0539200 PROTEIN"/>
    <property type="match status" value="1"/>
</dbReference>
<dbReference type="STRING" id="15368.A0A2K2DBX4"/>
<dbReference type="Proteomes" id="UP000008810">
    <property type="component" value="Chromosome 2"/>
</dbReference>
<dbReference type="GO" id="GO:0003676">
    <property type="term" value="F:nucleic acid binding"/>
    <property type="evidence" value="ECO:0007669"/>
    <property type="project" value="InterPro"/>
</dbReference>
<reference evidence="3" key="2">
    <citation type="submission" date="2017-06" db="EMBL/GenBank/DDBJ databases">
        <title>WGS assembly of Brachypodium distachyon.</title>
        <authorList>
            <consortium name="The International Brachypodium Initiative"/>
            <person name="Lucas S."/>
            <person name="Harmon-Smith M."/>
            <person name="Lail K."/>
            <person name="Tice H."/>
            <person name="Grimwood J."/>
            <person name="Bruce D."/>
            <person name="Barry K."/>
            <person name="Shu S."/>
            <person name="Lindquist E."/>
            <person name="Wang M."/>
            <person name="Pitluck S."/>
            <person name="Vogel J.P."/>
            <person name="Garvin D.F."/>
            <person name="Mockler T.C."/>
            <person name="Schmutz J."/>
            <person name="Rokhsar D."/>
            <person name="Bevan M.W."/>
        </authorList>
    </citation>
    <scope>NUCLEOTIDE SEQUENCE</scope>
    <source>
        <strain evidence="3">Bd21</strain>
    </source>
</reference>
<protein>
    <recommendedName>
        <fullName evidence="2">CCHC-type domain-containing protein</fullName>
    </recommendedName>
</protein>
<dbReference type="InterPro" id="IPR053253">
    <property type="entry name" value="Sex_diff_modulator"/>
</dbReference>
<reference evidence="4" key="3">
    <citation type="submission" date="2018-08" db="UniProtKB">
        <authorList>
            <consortium name="EnsemblPlants"/>
        </authorList>
    </citation>
    <scope>IDENTIFICATION</scope>
    <source>
        <strain evidence="4">cv. Bd21</strain>
    </source>
</reference>